<accession>A0ABM4W7E8</accession>
<dbReference type="Proteomes" id="UP001652660">
    <property type="component" value="Chromosome 1e"/>
</dbReference>
<evidence type="ECO:0008006" key="3">
    <source>
        <dbReference type="Google" id="ProtNLM"/>
    </source>
</evidence>
<dbReference type="SUPFAM" id="SSF56672">
    <property type="entry name" value="DNA/RNA polymerases"/>
    <property type="match status" value="1"/>
</dbReference>
<sequence length="305" mass="34110">MDEEITFGPRDAAPLASGNHEAIVIDIVTNNYRVKKVYVDQGSAVDIMFYRVFKELGLKDDQLTLVRTPLVGFTGPPISLEGMITLMVTVGQAPKCRTVPVNFVVVKQSSLYNVFLGRPALNALRAIPSTFHLSVKFLTPGGIAEVHGYPEVARACYLATLRGQKKVIAQTTCLEPYIPGDEAQQLDTQDEVEEFPLREDRPDQVLRIGALLPAKEKEGLKALLREYSQVFAWSVDDMPGIPTDLAVHHLNVDPHFKPVKQKKRSFAPERNEVIRAEVGKLLESRIIMEVYYSTWLANPVLEDVR</sequence>
<reference evidence="2" key="2">
    <citation type="submission" date="2025-08" db="UniProtKB">
        <authorList>
            <consortium name="RefSeq"/>
        </authorList>
    </citation>
    <scope>IDENTIFICATION</scope>
    <source>
        <tissue evidence="2">Leaves</tissue>
    </source>
</reference>
<protein>
    <recommendedName>
        <fullName evidence="3">Reverse transcriptase domain-containing protein</fullName>
    </recommendedName>
</protein>
<dbReference type="Gene3D" id="2.40.70.10">
    <property type="entry name" value="Acid Proteases"/>
    <property type="match status" value="1"/>
</dbReference>
<dbReference type="InterPro" id="IPR021109">
    <property type="entry name" value="Peptidase_aspartic_dom_sf"/>
</dbReference>
<dbReference type="PANTHER" id="PTHR33240">
    <property type="entry name" value="OS08G0508500 PROTEIN"/>
    <property type="match status" value="1"/>
</dbReference>
<dbReference type="CDD" id="cd00303">
    <property type="entry name" value="retropepsin_like"/>
    <property type="match status" value="1"/>
</dbReference>
<evidence type="ECO:0000313" key="1">
    <source>
        <dbReference type="Proteomes" id="UP001652660"/>
    </source>
</evidence>
<proteinExistence type="predicted"/>
<dbReference type="Gene3D" id="3.10.10.10">
    <property type="entry name" value="HIV Type 1 Reverse Transcriptase, subunit A, domain 1"/>
    <property type="match status" value="1"/>
</dbReference>
<dbReference type="InterPro" id="IPR043502">
    <property type="entry name" value="DNA/RNA_pol_sf"/>
</dbReference>
<dbReference type="PANTHER" id="PTHR33240:SF15">
    <property type="entry name" value="GAG-PRO-LIKE PROTEIN"/>
    <property type="match status" value="1"/>
</dbReference>
<reference evidence="1" key="1">
    <citation type="journal article" date="2025" name="Foods">
        <title>Unveiling the Microbial Signatures of Arabica Coffee Cherries: Insights into Ripeness Specific Diversity, Functional Traits, and Implications for Quality and Safety.</title>
        <authorList>
            <consortium name="RefSeq"/>
            <person name="Tenea G.N."/>
            <person name="Cifuentes V."/>
            <person name="Reyes P."/>
            <person name="Cevallos-Vallejos M."/>
        </authorList>
    </citation>
    <scope>NUCLEOTIDE SEQUENCE [LARGE SCALE GENOMIC DNA]</scope>
</reference>
<dbReference type="RefSeq" id="XP_071927702.1">
    <property type="nucleotide sequence ID" value="XM_072071601.1"/>
</dbReference>
<evidence type="ECO:0000313" key="2">
    <source>
        <dbReference type="RefSeq" id="XP_071927702.1"/>
    </source>
</evidence>
<name>A0ABM4W7E8_COFAR</name>
<keyword evidence="1" id="KW-1185">Reference proteome</keyword>
<organism evidence="1 2">
    <name type="scientific">Coffea arabica</name>
    <name type="common">Arabian coffee</name>
    <dbReference type="NCBI Taxonomy" id="13443"/>
    <lineage>
        <taxon>Eukaryota</taxon>
        <taxon>Viridiplantae</taxon>
        <taxon>Streptophyta</taxon>
        <taxon>Embryophyta</taxon>
        <taxon>Tracheophyta</taxon>
        <taxon>Spermatophyta</taxon>
        <taxon>Magnoliopsida</taxon>
        <taxon>eudicotyledons</taxon>
        <taxon>Gunneridae</taxon>
        <taxon>Pentapetalae</taxon>
        <taxon>asterids</taxon>
        <taxon>lamiids</taxon>
        <taxon>Gentianales</taxon>
        <taxon>Rubiaceae</taxon>
        <taxon>Ixoroideae</taxon>
        <taxon>Gardenieae complex</taxon>
        <taxon>Bertiereae - Coffeeae clade</taxon>
        <taxon>Coffeeae</taxon>
        <taxon>Coffea</taxon>
    </lineage>
</organism>
<gene>
    <name evidence="2" type="primary">LOC140020937</name>
</gene>
<dbReference type="GeneID" id="140020937"/>